<dbReference type="AlphaFoldDB" id="A0A7S4CWS6"/>
<reference evidence="2" key="1">
    <citation type="submission" date="2021-01" db="EMBL/GenBank/DDBJ databases">
        <authorList>
            <person name="Corre E."/>
            <person name="Pelletier E."/>
            <person name="Niang G."/>
            <person name="Scheremetjew M."/>
            <person name="Finn R."/>
            <person name="Kale V."/>
            <person name="Holt S."/>
            <person name="Cochrane G."/>
            <person name="Meng A."/>
            <person name="Brown T."/>
            <person name="Cohen L."/>
        </authorList>
    </citation>
    <scope>NUCLEOTIDE SEQUENCE</scope>
    <source>
        <strain evidence="2">CCMP1594</strain>
    </source>
</reference>
<gene>
    <name evidence="2" type="ORF">EGYM00163_LOCUS19979</name>
</gene>
<dbReference type="EMBL" id="HBJA01056474">
    <property type="protein sequence ID" value="CAE0808848.1"/>
    <property type="molecule type" value="Transcribed_RNA"/>
</dbReference>
<organism evidence="2">
    <name type="scientific">Eutreptiella gymnastica</name>
    <dbReference type="NCBI Taxonomy" id="73025"/>
    <lineage>
        <taxon>Eukaryota</taxon>
        <taxon>Discoba</taxon>
        <taxon>Euglenozoa</taxon>
        <taxon>Euglenida</taxon>
        <taxon>Spirocuta</taxon>
        <taxon>Euglenophyceae</taxon>
        <taxon>Eutreptiales</taxon>
        <taxon>Eutreptiaceae</taxon>
        <taxon>Eutreptiella</taxon>
    </lineage>
</organism>
<feature type="region of interest" description="Disordered" evidence="1">
    <location>
        <begin position="50"/>
        <end position="129"/>
    </location>
</feature>
<protein>
    <submittedName>
        <fullName evidence="2">Uncharacterized protein</fullName>
    </submittedName>
</protein>
<sequence length="129" mass="13721">MFQDQVAARNLTAQLTTPRKHHNSRLMFLGHSSAGLIMDQVTDSDLMLSPRTTRLGEGGKGLPTSPENGMDVQAPNQGAGQKRAKSLTPLPRGTGTKDKGLHVASQGPHALEQMQNGSQSPVVSEHCVS</sequence>
<accession>A0A7S4CWS6</accession>
<proteinExistence type="predicted"/>
<evidence type="ECO:0000313" key="2">
    <source>
        <dbReference type="EMBL" id="CAE0808848.1"/>
    </source>
</evidence>
<evidence type="ECO:0000256" key="1">
    <source>
        <dbReference type="SAM" id="MobiDB-lite"/>
    </source>
</evidence>
<feature type="compositionally biased region" description="Polar residues" evidence="1">
    <location>
        <begin position="113"/>
        <end position="122"/>
    </location>
</feature>
<name>A0A7S4CWS6_9EUGL</name>